<dbReference type="RefSeq" id="WP_091614412.1">
    <property type="nucleotide sequence ID" value="NZ_FNNC01000004.1"/>
</dbReference>
<accession>A0A1H2V9L9</accession>
<dbReference type="InterPro" id="IPR050095">
    <property type="entry name" value="ECF_ABC_transporter_ATP-bd"/>
</dbReference>
<dbReference type="PANTHER" id="PTHR43553">
    <property type="entry name" value="HEAVY METAL TRANSPORTER"/>
    <property type="match status" value="1"/>
</dbReference>
<dbReference type="GO" id="GO:0042626">
    <property type="term" value="F:ATPase-coupled transmembrane transporter activity"/>
    <property type="evidence" value="ECO:0007669"/>
    <property type="project" value="TreeGrafter"/>
</dbReference>
<dbReference type="PROSITE" id="PS00211">
    <property type="entry name" value="ABC_TRANSPORTER_1"/>
    <property type="match status" value="2"/>
</dbReference>
<evidence type="ECO:0000313" key="11">
    <source>
        <dbReference type="Proteomes" id="UP000199488"/>
    </source>
</evidence>
<evidence type="ECO:0000256" key="2">
    <source>
        <dbReference type="ARBA" id="ARBA00005417"/>
    </source>
</evidence>
<protein>
    <submittedName>
        <fullName evidence="10">Energy-coupling factor transport system ATP-binding protein</fullName>
    </submittedName>
</protein>
<evidence type="ECO:0000256" key="4">
    <source>
        <dbReference type="ARBA" id="ARBA00022475"/>
    </source>
</evidence>
<evidence type="ECO:0000256" key="1">
    <source>
        <dbReference type="ARBA" id="ARBA00004202"/>
    </source>
</evidence>
<dbReference type="InterPro" id="IPR003593">
    <property type="entry name" value="AAA+_ATPase"/>
</dbReference>
<evidence type="ECO:0000256" key="6">
    <source>
        <dbReference type="ARBA" id="ARBA00022840"/>
    </source>
</evidence>
<dbReference type="SUPFAM" id="SSF52540">
    <property type="entry name" value="P-loop containing nucleoside triphosphate hydrolases"/>
    <property type="match status" value="2"/>
</dbReference>
<sequence>MIYADNVTIAYPFAEPSVESFSAEIRTGENVLLLGPSGSGKSTIALAIQGILPRSVEAEVSGILSIFGENPAVKSITEAAGQAALLFQDPDTQFCMPTVREELVFTLENLRVPAEEIEARMLEALQFTDMLRCIDARIDTLSGGMKQKIAVSCLAAVNPQIWILDEPLSQLDPVSREAVASLLGRIAADSDKTLVVIEHQLNEVMEWVDRAIVLNRQGQVSADGSPARIFNSHGDVLEAEGVWLPLPAEAGKNLLKKTETSKAALPITLRQWETFAADYPAATVLESLPQPKKASEPSLQPSVLEVKQAAFAYGTQTVFENVSFSLYPGEMTALVGANGVGKSTLARVLTGWEPPKNGYIYVNGQDIASLKPYEIAKTFGIVFQQPEHQFLTQTVEKEIRYGMEMEGWCEEDIIHKTNELLIQFQLGHIRRNHPFQLSQGEKRRLSVAVMVTNNQSILILDEPTFGLDKRNTDALFEVLEQCRRRGKAVLWLTHDMDLVYTKAARVLALAERTLAYDDGVEAFFNGNTDLEKIGVRPPVVQLMRPKEEKAGSYA</sequence>
<dbReference type="STRING" id="1122204.SAMN05421781_1972"/>
<dbReference type="InterPro" id="IPR015856">
    <property type="entry name" value="ABC_transpr_CbiO/EcfA_su"/>
</dbReference>
<feature type="domain" description="ABC transporter" evidence="9">
    <location>
        <begin position="304"/>
        <end position="536"/>
    </location>
</feature>
<proteinExistence type="inferred from homology"/>
<dbReference type="Proteomes" id="UP000199488">
    <property type="component" value="Unassembled WGS sequence"/>
</dbReference>
<keyword evidence="4" id="KW-1003">Cell membrane</keyword>
<dbReference type="CDD" id="cd03225">
    <property type="entry name" value="ABC_cobalt_CbiO_domain1"/>
    <property type="match status" value="2"/>
</dbReference>
<dbReference type="AlphaFoldDB" id="A0A1H2V9L9"/>
<name>A0A1H2V9L9_9BACI</name>
<keyword evidence="11" id="KW-1185">Reference proteome</keyword>
<dbReference type="GO" id="GO:0043190">
    <property type="term" value="C:ATP-binding cassette (ABC) transporter complex"/>
    <property type="evidence" value="ECO:0007669"/>
    <property type="project" value="TreeGrafter"/>
</dbReference>
<keyword evidence="8" id="KW-0472">Membrane</keyword>
<dbReference type="Gene3D" id="3.40.50.300">
    <property type="entry name" value="P-loop containing nucleotide triphosphate hydrolases"/>
    <property type="match status" value="2"/>
</dbReference>
<keyword evidence="3" id="KW-0813">Transport</keyword>
<dbReference type="GO" id="GO:0005524">
    <property type="term" value="F:ATP binding"/>
    <property type="evidence" value="ECO:0007669"/>
    <property type="project" value="UniProtKB-KW"/>
</dbReference>
<dbReference type="NCBIfam" id="NF010167">
    <property type="entry name" value="PRK13648.1"/>
    <property type="match status" value="2"/>
</dbReference>
<dbReference type="InterPro" id="IPR027417">
    <property type="entry name" value="P-loop_NTPase"/>
</dbReference>
<dbReference type="InterPro" id="IPR003439">
    <property type="entry name" value="ABC_transporter-like_ATP-bd"/>
</dbReference>
<keyword evidence="5" id="KW-0547">Nucleotide-binding</keyword>
<reference evidence="10 11" key="1">
    <citation type="submission" date="2016-10" db="EMBL/GenBank/DDBJ databases">
        <authorList>
            <person name="de Groot N.N."/>
        </authorList>
    </citation>
    <scope>NUCLEOTIDE SEQUENCE [LARGE SCALE GENOMIC DNA]</scope>
    <source>
        <strain evidence="10 11">DSM 23126</strain>
    </source>
</reference>
<evidence type="ECO:0000256" key="7">
    <source>
        <dbReference type="ARBA" id="ARBA00022967"/>
    </source>
</evidence>
<dbReference type="PROSITE" id="PS50893">
    <property type="entry name" value="ABC_TRANSPORTER_2"/>
    <property type="match status" value="2"/>
</dbReference>
<dbReference type="PANTHER" id="PTHR43553:SF19">
    <property type="entry name" value="HMP_THIAMINE IMPORT ATP-BINDING PROTEIN YKOD-RELATED"/>
    <property type="match status" value="1"/>
</dbReference>
<dbReference type="Pfam" id="PF00005">
    <property type="entry name" value="ABC_tran"/>
    <property type="match status" value="2"/>
</dbReference>
<dbReference type="EMBL" id="FNNC01000004">
    <property type="protein sequence ID" value="SDW64559.1"/>
    <property type="molecule type" value="Genomic_DNA"/>
</dbReference>
<organism evidence="10 11">
    <name type="scientific">Marinococcus luteus</name>
    <dbReference type="NCBI Taxonomy" id="1122204"/>
    <lineage>
        <taxon>Bacteria</taxon>
        <taxon>Bacillati</taxon>
        <taxon>Bacillota</taxon>
        <taxon>Bacilli</taxon>
        <taxon>Bacillales</taxon>
        <taxon>Bacillaceae</taxon>
        <taxon>Marinococcus</taxon>
    </lineage>
</organism>
<dbReference type="SMART" id="SM00382">
    <property type="entry name" value="AAA"/>
    <property type="match status" value="2"/>
</dbReference>
<evidence type="ECO:0000256" key="5">
    <source>
        <dbReference type="ARBA" id="ARBA00022741"/>
    </source>
</evidence>
<feature type="domain" description="ABC transporter" evidence="9">
    <location>
        <begin position="2"/>
        <end position="242"/>
    </location>
</feature>
<comment type="subcellular location">
    <subcellularLocation>
        <location evidence="1">Cell membrane</location>
        <topology evidence="1">Peripheral membrane protein</topology>
    </subcellularLocation>
</comment>
<keyword evidence="7" id="KW-1278">Translocase</keyword>
<dbReference type="GO" id="GO:0016887">
    <property type="term" value="F:ATP hydrolysis activity"/>
    <property type="evidence" value="ECO:0007669"/>
    <property type="project" value="InterPro"/>
</dbReference>
<evidence type="ECO:0000313" key="10">
    <source>
        <dbReference type="EMBL" id="SDW64559.1"/>
    </source>
</evidence>
<dbReference type="OrthoDB" id="501320at2"/>
<dbReference type="InterPro" id="IPR017871">
    <property type="entry name" value="ABC_transporter-like_CS"/>
</dbReference>
<keyword evidence="6 10" id="KW-0067">ATP-binding</keyword>
<evidence type="ECO:0000256" key="8">
    <source>
        <dbReference type="ARBA" id="ARBA00023136"/>
    </source>
</evidence>
<evidence type="ECO:0000256" key="3">
    <source>
        <dbReference type="ARBA" id="ARBA00022448"/>
    </source>
</evidence>
<evidence type="ECO:0000259" key="9">
    <source>
        <dbReference type="PROSITE" id="PS50893"/>
    </source>
</evidence>
<gene>
    <name evidence="10" type="ORF">SAMN05421781_1972</name>
</gene>
<comment type="similarity">
    <text evidence="2">Belongs to the ABC transporter superfamily.</text>
</comment>